<evidence type="ECO:0000313" key="3">
    <source>
        <dbReference type="Proteomes" id="UP001054837"/>
    </source>
</evidence>
<dbReference type="EMBL" id="BPLQ01005749">
    <property type="protein sequence ID" value="GIY16931.1"/>
    <property type="molecule type" value="Genomic_DNA"/>
</dbReference>
<feature type="region of interest" description="Disordered" evidence="1">
    <location>
        <begin position="52"/>
        <end position="84"/>
    </location>
</feature>
<evidence type="ECO:0000256" key="1">
    <source>
        <dbReference type="SAM" id="MobiDB-lite"/>
    </source>
</evidence>
<evidence type="ECO:0000313" key="2">
    <source>
        <dbReference type="EMBL" id="GIY16931.1"/>
    </source>
</evidence>
<dbReference type="Proteomes" id="UP001054837">
    <property type="component" value="Unassembled WGS sequence"/>
</dbReference>
<keyword evidence="3" id="KW-1185">Reference proteome</keyword>
<sequence>MGTRLEIKSPKNSNIQTSMGFSLSQLYKKLDPSFNRRIGPYIAAALEMPSPLGSSSEQIHRMISKGRGQASKGSHGDEIRAVSC</sequence>
<reference evidence="2 3" key="1">
    <citation type="submission" date="2021-06" db="EMBL/GenBank/DDBJ databases">
        <title>Caerostris darwini draft genome.</title>
        <authorList>
            <person name="Kono N."/>
            <person name="Arakawa K."/>
        </authorList>
    </citation>
    <scope>NUCLEOTIDE SEQUENCE [LARGE SCALE GENOMIC DNA]</scope>
</reference>
<name>A0AAV4R9D2_9ARAC</name>
<comment type="caution">
    <text evidence="2">The sequence shown here is derived from an EMBL/GenBank/DDBJ whole genome shotgun (WGS) entry which is preliminary data.</text>
</comment>
<proteinExistence type="predicted"/>
<dbReference type="AlphaFoldDB" id="A0AAV4R9D2"/>
<protein>
    <submittedName>
        <fullName evidence="2">Uncharacterized protein</fullName>
    </submittedName>
</protein>
<organism evidence="2 3">
    <name type="scientific">Caerostris darwini</name>
    <dbReference type="NCBI Taxonomy" id="1538125"/>
    <lineage>
        <taxon>Eukaryota</taxon>
        <taxon>Metazoa</taxon>
        <taxon>Ecdysozoa</taxon>
        <taxon>Arthropoda</taxon>
        <taxon>Chelicerata</taxon>
        <taxon>Arachnida</taxon>
        <taxon>Araneae</taxon>
        <taxon>Araneomorphae</taxon>
        <taxon>Entelegynae</taxon>
        <taxon>Araneoidea</taxon>
        <taxon>Araneidae</taxon>
        <taxon>Caerostris</taxon>
    </lineage>
</organism>
<gene>
    <name evidence="2" type="ORF">CDAR_36331</name>
</gene>
<accession>A0AAV4R9D2</accession>
<feature type="compositionally biased region" description="Basic and acidic residues" evidence="1">
    <location>
        <begin position="74"/>
        <end position="84"/>
    </location>
</feature>